<dbReference type="SUPFAM" id="SSF48239">
    <property type="entry name" value="Terpenoid cyclases/Protein prenyltransferases"/>
    <property type="match status" value="1"/>
</dbReference>
<dbReference type="STRING" id="675864.SAMN04489747_2805"/>
<sequence>MTTSSYDGSHTAVTRRALLAAGGAAALLAGPAQLLPASSQPRRGLVRDGVGFLQTMTTAYPLPAGSPRLPQSYADESGLFSTAFVYDCALSVCALLAAGDDETAATIGDGLRFAQENDPDFDDGRLRQAYNVGPYVFYDGTPQPDGLRRADGRANVGYQFGFLGTAVGDMAWPGIALLQLHRVLGRADHLAGAVRIAEWILERAVNPGSLGGFRFGVDAADRTVPNVSTEHNIDCVALFTQLAAADPAGRSRWVAAAQRARGLVESMWEPDGGFFYTGSNDGDSINRSPLPLDPQTWGWLALRDRRFASALDWAGDALAVTDTADSPGSQLPDGVSISGVTFSSASLTSTAVYNGAQVNPDAVWLEGTAQQVVALRDRRFPRDAAVAARLVRELRRAQAQLGGGQRVGGAVIEPRGLVAASSPLDSGFGFGYFPNQHTGATAWAVMAELAVNPMQRDGLS</sequence>
<proteinExistence type="predicted"/>
<evidence type="ECO:0000313" key="2">
    <source>
        <dbReference type="Proteomes" id="UP000198546"/>
    </source>
</evidence>
<dbReference type="InterPro" id="IPR008930">
    <property type="entry name" value="Terpenoid_cyclase/PrenylTrfase"/>
</dbReference>
<dbReference type="OrthoDB" id="1171174at2"/>
<dbReference type="PROSITE" id="PS51318">
    <property type="entry name" value="TAT"/>
    <property type="match status" value="1"/>
</dbReference>
<gene>
    <name evidence="1" type="ORF">SAMN04489747_2805</name>
</gene>
<dbReference type="EMBL" id="LT629688">
    <property type="protein sequence ID" value="SDE20863.1"/>
    <property type="molecule type" value="Genomic_DNA"/>
</dbReference>
<dbReference type="RefSeq" id="WP_090594407.1">
    <property type="nucleotide sequence ID" value="NZ_LT629688.1"/>
</dbReference>
<evidence type="ECO:0008006" key="3">
    <source>
        <dbReference type="Google" id="ProtNLM"/>
    </source>
</evidence>
<dbReference type="Proteomes" id="UP000198546">
    <property type="component" value="Chromosome i"/>
</dbReference>
<reference evidence="1 2" key="1">
    <citation type="submission" date="2016-10" db="EMBL/GenBank/DDBJ databases">
        <authorList>
            <person name="de Groot N.N."/>
        </authorList>
    </citation>
    <scope>NUCLEOTIDE SEQUENCE [LARGE SCALE GENOMIC DNA]</scope>
    <source>
        <strain evidence="1 2">MON 2.2</strain>
    </source>
</reference>
<evidence type="ECO:0000313" key="1">
    <source>
        <dbReference type="EMBL" id="SDE20863.1"/>
    </source>
</evidence>
<protein>
    <recommendedName>
        <fullName evidence="3">Tat pathway signal sequence domain protein</fullName>
    </recommendedName>
</protein>
<name>A0A1G7B1G1_9ACTN</name>
<dbReference type="AlphaFoldDB" id="A0A1G7B1G1"/>
<organism evidence="1 2">
    <name type="scientific">Auraticoccus monumenti</name>
    <dbReference type="NCBI Taxonomy" id="675864"/>
    <lineage>
        <taxon>Bacteria</taxon>
        <taxon>Bacillati</taxon>
        <taxon>Actinomycetota</taxon>
        <taxon>Actinomycetes</taxon>
        <taxon>Propionibacteriales</taxon>
        <taxon>Propionibacteriaceae</taxon>
        <taxon>Auraticoccus</taxon>
    </lineage>
</organism>
<accession>A0A1G7B1G1</accession>
<keyword evidence="2" id="KW-1185">Reference proteome</keyword>
<dbReference type="InterPro" id="IPR006311">
    <property type="entry name" value="TAT_signal"/>
</dbReference>